<dbReference type="GO" id="GO:0008270">
    <property type="term" value="F:zinc ion binding"/>
    <property type="evidence" value="ECO:0007669"/>
    <property type="project" value="UniProtKB-KW"/>
</dbReference>
<dbReference type="Gene3D" id="3.90.870.50">
    <property type="match status" value="1"/>
</dbReference>
<evidence type="ECO:0000256" key="7">
    <source>
        <dbReference type="ARBA" id="ARBA00048220"/>
    </source>
</evidence>
<dbReference type="RefSeq" id="WP_037235251.1">
    <property type="nucleotide sequence ID" value="NZ_JAEMUK010000014.1"/>
</dbReference>
<dbReference type="GO" id="GO:0003725">
    <property type="term" value="F:double-stranded RNA binding"/>
    <property type="evidence" value="ECO:0007669"/>
    <property type="project" value="InterPro"/>
</dbReference>
<keyword evidence="6" id="KW-0862">Zinc</keyword>
<dbReference type="GO" id="GO:0003998">
    <property type="term" value="F:acylphosphatase activity"/>
    <property type="evidence" value="ECO:0007669"/>
    <property type="project" value="UniProtKB-EC"/>
</dbReference>
<feature type="domain" description="Acylphosphatase-like" evidence="10">
    <location>
        <begin position="9"/>
        <end position="95"/>
    </location>
</feature>
<evidence type="ECO:0000256" key="6">
    <source>
        <dbReference type="ARBA" id="ARBA00022833"/>
    </source>
</evidence>
<evidence type="ECO:0000256" key="8">
    <source>
        <dbReference type="PIRNR" id="PIRNR006256"/>
    </source>
</evidence>
<dbReference type="Gene3D" id="3.30.110.120">
    <property type="match status" value="1"/>
</dbReference>
<keyword evidence="3" id="KW-0436">Ligase</keyword>
<dbReference type="GO" id="GO:0051604">
    <property type="term" value="P:protein maturation"/>
    <property type="evidence" value="ECO:0007669"/>
    <property type="project" value="TreeGrafter"/>
</dbReference>
<sequence>MADADDIKGISVRVRGLVQGVGFRPHVWRIARELGLTGDVLNDAEGVLIRAFGPRATLDALLAALADRAPPLARIERIETAPLNGPAPNTFRIVESGAGDVTTGIVPDAATCPACLADIRDSENRRYRYAFTNCTHCGPRLSIVRAIPYDRATTSMAAFEMCPACRAEYDNPADRRFHAQPNACPVCGPRLWLEGADGATLPLRGARDEIDATARLIRDGAIVAIKGIGGFHLACDAANEDAVARLRAEKRRSGKPLALMARDIAMVERYAHIAPPESAALESSTAPIVLLSRRADAPPLASGIAPGQTTLGFMLPYTPLHHLLMEGLPGPIVLTSGNVSDEPQCTANDEARERLSGMDRPAIPDGKPASAFPEIAMADAFLMHARDIVNRLDDSVVRLAAGRVRTIRRARGLAPAPLSLPLFQGAPAVLAMGAELKSTFCLASSGRAIVSQHIGDLEDAATHADYRANLALFERLFRFTPDVVAVDAHPDYHATRLGEALAAERGLPVARVLHHHAHVAAVMAEHGVPLDAPPVLGIALDGLGMGDAVSDQPALESPHLSAGKSIDNKGERSDAFQRTHRPLWGGEFLVADYRACRRVASFAPVPLIGGAKAMREPWRNLLAHLHVAFGWDEATANFGDIPILRRLTAKPVAPALQMMARGVNAPPASSAGRLFDAVAAALGICFDEATYEGQAAVELEALAASVCGQDFGHWPIAARKLPSRGMGEDDGPIRLGWGELWQAVLDDLARDAPPAIIAARFHVFLADTVADTARSLARREGLARVVLCGGVFHNRLLLEGVIERLAGDFEVLAPALFPAGDGAISLGQAVITAARAIPASPR</sequence>
<keyword evidence="5" id="KW-0863">Zinc-finger</keyword>
<dbReference type="PANTHER" id="PTHR42959">
    <property type="entry name" value="CARBAMOYLTRANSFERASE"/>
    <property type="match status" value="1"/>
</dbReference>
<proteinExistence type="inferred from homology"/>
<dbReference type="InterPro" id="IPR017945">
    <property type="entry name" value="DHBP_synth_RibB-like_a/b_dom"/>
</dbReference>
<dbReference type="GO" id="GO:0016743">
    <property type="term" value="F:carboxyl- or carbamoyltransferase activity"/>
    <property type="evidence" value="ECO:0007669"/>
    <property type="project" value="UniProtKB-UniRule"/>
</dbReference>
<dbReference type="InterPro" id="IPR011125">
    <property type="entry name" value="Znf_HypF"/>
</dbReference>
<dbReference type="PANTHER" id="PTHR42959:SF1">
    <property type="entry name" value="CARBAMOYLTRANSFERASE HYPF"/>
    <property type="match status" value="1"/>
</dbReference>
<evidence type="ECO:0000256" key="5">
    <source>
        <dbReference type="ARBA" id="ARBA00022771"/>
    </source>
</evidence>
<comment type="catalytic activity">
    <reaction evidence="7 8">
        <text>C-terminal L-cysteinyl-[HypE protein] + carbamoyl phosphate + ATP + H2O = C-terminal S-carboxamide-L-cysteinyl-[HypE protein] + AMP + phosphate + diphosphate + H(+)</text>
        <dbReference type="Rhea" id="RHEA:55636"/>
        <dbReference type="Rhea" id="RHEA-COMP:14247"/>
        <dbReference type="Rhea" id="RHEA-COMP:14392"/>
        <dbReference type="ChEBI" id="CHEBI:15377"/>
        <dbReference type="ChEBI" id="CHEBI:15378"/>
        <dbReference type="ChEBI" id="CHEBI:30616"/>
        <dbReference type="ChEBI" id="CHEBI:33019"/>
        <dbReference type="ChEBI" id="CHEBI:43474"/>
        <dbReference type="ChEBI" id="CHEBI:58228"/>
        <dbReference type="ChEBI" id="CHEBI:76913"/>
        <dbReference type="ChEBI" id="CHEBI:139126"/>
        <dbReference type="ChEBI" id="CHEBI:456215"/>
    </reaction>
</comment>
<dbReference type="InterPro" id="IPR006070">
    <property type="entry name" value="Sua5-like_dom"/>
</dbReference>
<organism evidence="12 13">
    <name type="scientific">Rhodomicrobium udaipurense</name>
    <dbReference type="NCBI Taxonomy" id="1202716"/>
    <lineage>
        <taxon>Bacteria</taxon>
        <taxon>Pseudomonadati</taxon>
        <taxon>Pseudomonadota</taxon>
        <taxon>Alphaproteobacteria</taxon>
        <taxon>Hyphomicrobiales</taxon>
        <taxon>Hyphomicrobiaceae</taxon>
        <taxon>Rhodomicrobium</taxon>
    </lineage>
</organism>
<comment type="pathway">
    <text evidence="1 8">Protein modification; [NiFe] hydrogenase maturation.</text>
</comment>
<feature type="active site" evidence="9">
    <location>
        <position position="24"/>
    </location>
</feature>
<dbReference type="PROSITE" id="PS51163">
    <property type="entry name" value="YRDC"/>
    <property type="match status" value="1"/>
</dbReference>
<dbReference type="NCBIfam" id="TIGR00143">
    <property type="entry name" value="hypF"/>
    <property type="match status" value="1"/>
</dbReference>
<dbReference type="InterPro" id="IPR017968">
    <property type="entry name" value="Acylphosphatase_CS"/>
</dbReference>
<evidence type="ECO:0000313" key="12">
    <source>
        <dbReference type="EMBL" id="MBJ7543458.1"/>
    </source>
</evidence>
<keyword evidence="12" id="KW-0808">Transferase</keyword>
<keyword evidence="13" id="KW-1185">Reference proteome</keyword>
<dbReference type="InterPro" id="IPR001792">
    <property type="entry name" value="Acylphosphatase-like_dom"/>
</dbReference>
<accession>A0A8I1GF75</accession>
<dbReference type="EMBL" id="JAEMUK010000014">
    <property type="protein sequence ID" value="MBJ7543458.1"/>
    <property type="molecule type" value="Genomic_DNA"/>
</dbReference>
<reference evidence="12 13" key="1">
    <citation type="submission" date="2020-12" db="EMBL/GenBank/DDBJ databases">
        <title>Revised draft genomes of Rhodomicrobium vannielii ATCC 17100 and Rhodomicrobium udaipurense JA643.</title>
        <authorList>
            <person name="Conners E.M."/>
            <person name="Davenport E.J."/>
            <person name="Bose A."/>
        </authorList>
    </citation>
    <scope>NUCLEOTIDE SEQUENCE [LARGE SCALE GENOMIC DNA]</scope>
    <source>
        <strain evidence="12 13">JA643</strain>
    </source>
</reference>
<name>A0A8I1GF75_9HYPH</name>
<evidence type="ECO:0000256" key="9">
    <source>
        <dbReference type="PROSITE-ProRule" id="PRU00520"/>
    </source>
</evidence>
<dbReference type="Gene3D" id="3.30.420.360">
    <property type="match status" value="1"/>
</dbReference>
<evidence type="ECO:0000259" key="11">
    <source>
        <dbReference type="PROSITE" id="PS51163"/>
    </source>
</evidence>
<dbReference type="SUPFAM" id="SSF55821">
    <property type="entry name" value="YrdC/RibB"/>
    <property type="match status" value="1"/>
</dbReference>
<dbReference type="Gene3D" id="3.30.420.40">
    <property type="match status" value="1"/>
</dbReference>
<dbReference type="PROSITE" id="PS00150">
    <property type="entry name" value="ACYLPHOSPHATASE_1"/>
    <property type="match status" value="1"/>
</dbReference>
<dbReference type="InterPro" id="IPR043129">
    <property type="entry name" value="ATPase_NBD"/>
</dbReference>
<protein>
    <recommendedName>
        <fullName evidence="8">Carbamoyltransferase HypF</fullName>
        <ecNumber evidence="8">6.2.-.-</ecNumber>
    </recommendedName>
</protein>
<dbReference type="Pfam" id="PF22521">
    <property type="entry name" value="HypF_C_2"/>
    <property type="match status" value="1"/>
</dbReference>
<evidence type="ECO:0000256" key="2">
    <source>
        <dbReference type="ARBA" id="ARBA00008097"/>
    </source>
</evidence>
<dbReference type="Proteomes" id="UP000623250">
    <property type="component" value="Unassembled WGS sequence"/>
</dbReference>
<dbReference type="InterPro" id="IPR041440">
    <property type="entry name" value="HypF_C"/>
</dbReference>
<keyword evidence="9" id="KW-0378">Hydrolase</keyword>
<comment type="function">
    <text evidence="8">Involved in the maturation of [NiFe] hydrogenases. Along with HypE, it catalyzes the synthesis of the CN ligands of the active site iron of [NiFe]-hydrogenases. HypF functions as a carbamoyl transferase using carbamoylphosphate as a substrate and transferring the carboxamido moiety in an ATP-dependent reaction to the thiolate of the C-terminal cysteine of HypE yielding a protein-S-carboxamide.</text>
</comment>
<evidence type="ECO:0000256" key="1">
    <source>
        <dbReference type="ARBA" id="ARBA00004711"/>
    </source>
</evidence>
<dbReference type="Pfam" id="PF17788">
    <property type="entry name" value="HypF_C"/>
    <property type="match status" value="1"/>
</dbReference>
<evidence type="ECO:0000256" key="3">
    <source>
        <dbReference type="ARBA" id="ARBA00022598"/>
    </source>
</evidence>
<dbReference type="InterPro" id="IPR055128">
    <property type="entry name" value="HypF_C_2"/>
</dbReference>
<dbReference type="PIRSF" id="PIRSF006256">
    <property type="entry name" value="CMPcnvr_hdrg_mat"/>
    <property type="match status" value="1"/>
</dbReference>
<evidence type="ECO:0000313" key="13">
    <source>
        <dbReference type="Proteomes" id="UP000623250"/>
    </source>
</evidence>
<dbReference type="SUPFAM" id="SSF54975">
    <property type="entry name" value="Acylphosphatase/BLUF domain-like"/>
    <property type="match status" value="1"/>
</dbReference>
<dbReference type="InterPro" id="IPR051060">
    <property type="entry name" value="Carbamoyltrans_HypF-like"/>
</dbReference>
<gene>
    <name evidence="12" type="primary">hypF</name>
    <name evidence="12" type="ORF">JDN41_07795</name>
</gene>
<keyword evidence="4" id="KW-0479">Metal-binding</keyword>
<dbReference type="Pfam" id="PF07503">
    <property type="entry name" value="zf-HYPF"/>
    <property type="match status" value="2"/>
</dbReference>
<comment type="similarity">
    <text evidence="2 8">Belongs to the carbamoyltransferase HypF family.</text>
</comment>
<dbReference type="EC" id="6.2.-.-" evidence="8"/>
<evidence type="ECO:0000259" key="10">
    <source>
        <dbReference type="PROSITE" id="PS51160"/>
    </source>
</evidence>
<dbReference type="GO" id="GO:0016874">
    <property type="term" value="F:ligase activity"/>
    <property type="evidence" value="ECO:0007669"/>
    <property type="project" value="UniProtKB-UniRule"/>
</dbReference>
<dbReference type="UniPathway" id="UPA00335"/>
<dbReference type="Pfam" id="PF00708">
    <property type="entry name" value="Acylphosphatase"/>
    <property type="match status" value="1"/>
</dbReference>
<comment type="caution">
    <text evidence="12">The sequence shown here is derived from an EMBL/GenBank/DDBJ whole genome shotgun (WGS) entry which is preliminary data.</text>
</comment>
<evidence type="ECO:0000256" key="4">
    <source>
        <dbReference type="ARBA" id="ARBA00022723"/>
    </source>
</evidence>
<dbReference type="InterPro" id="IPR036046">
    <property type="entry name" value="Acylphosphatase-like_dom_sf"/>
</dbReference>
<dbReference type="Pfam" id="PF01300">
    <property type="entry name" value="Sua5_yciO_yrdC"/>
    <property type="match status" value="1"/>
</dbReference>
<feature type="active site" evidence="9">
    <location>
        <position position="42"/>
    </location>
</feature>
<dbReference type="AlphaFoldDB" id="A0A8I1GF75"/>
<dbReference type="InterPro" id="IPR004421">
    <property type="entry name" value="Carbamoyltransferase_HypF"/>
</dbReference>
<dbReference type="PROSITE" id="PS51160">
    <property type="entry name" value="ACYLPHOSPHATASE_3"/>
    <property type="match status" value="1"/>
</dbReference>
<dbReference type="SUPFAM" id="SSF53067">
    <property type="entry name" value="Actin-like ATPase domain"/>
    <property type="match status" value="1"/>
</dbReference>
<comment type="catalytic activity">
    <reaction evidence="9">
        <text>an acyl phosphate + H2O = a carboxylate + phosphate + H(+)</text>
        <dbReference type="Rhea" id="RHEA:14965"/>
        <dbReference type="ChEBI" id="CHEBI:15377"/>
        <dbReference type="ChEBI" id="CHEBI:15378"/>
        <dbReference type="ChEBI" id="CHEBI:29067"/>
        <dbReference type="ChEBI" id="CHEBI:43474"/>
        <dbReference type="ChEBI" id="CHEBI:59918"/>
        <dbReference type="EC" id="3.6.1.7"/>
    </reaction>
</comment>
<feature type="domain" description="YrdC-like" evidence="11">
    <location>
        <begin position="207"/>
        <end position="412"/>
    </location>
</feature>